<feature type="compositionally biased region" description="Basic residues" evidence="1">
    <location>
        <begin position="1"/>
        <end position="14"/>
    </location>
</feature>
<name>A0A7I8KIT5_SPIIN</name>
<keyword evidence="3" id="KW-1185">Reference proteome</keyword>
<dbReference type="PANTHER" id="PTHR37187">
    <property type="entry name" value="EXPRESSED PROTEIN"/>
    <property type="match status" value="1"/>
</dbReference>
<reference evidence="2" key="1">
    <citation type="submission" date="2020-02" db="EMBL/GenBank/DDBJ databases">
        <authorList>
            <person name="Scholz U."/>
            <person name="Mascher M."/>
            <person name="Fiebig A."/>
        </authorList>
    </citation>
    <scope>NUCLEOTIDE SEQUENCE</scope>
</reference>
<evidence type="ECO:0000256" key="1">
    <source>
        <dbReference type="SAM" id="MobiDB-lite"/>
    </source>
</evidence>
<sequence>MPSGAKKRKAAKRKKEQEQQQSPLGEDDLISQSSKRSDSGSESASPQAQGDREFRLELDREDEKGSDSAGPVDVVKVMGSIENSVEEHAIEPLTPEKTEAAMKKTLEAQDVGMVLGKELPQRFPSHPPSHTSTEIPTSEHESVTIDDRQSERSEDVNVGEEVPPPPPLEPKQSKSTYSADFPDEEVLRPTQLKERASWLSCCGLFDLISGASK</sequence>
<evidence type="ECO:0000313" key="2">
    <source>
        <dbReference type="EMBL" id="CAA7397687.1"/>
    </source>
</evidence>
<dbReference type="Proteomes" id="UP000663760">
    <property type="component" value="Chromosome 6"/>
</dbReference>
<dbReference type="AlphaFoldDB" id="A0A7I8KIT5"/>
<accession>A0A7I8KIT5</accession>
<organism evidence="2 3">
    <name type="scientific">Spirodela intermedia</name>
    <name type="common">Intermediate duckweed</name>
    <dbReference type="NCBI Taxonomy" id="51605"/>
    <lineage>
        <taxon>Eukaryota</taxon>
        <taxon>Viridiplantae</taxon>
        <taxon>Streptophyta</taxon>
        <taxon>Embryophyta</taxon>
        <taxon>Tracheophyta</taxon>
        <taxon>Spermatophyta</taxon>
        <taxon>Magnoliopsida</taxon>
        <taxon>Liliopsida</taxon>
        <taxon>Araceae</taxon>
        <taxon>Lemnoideae</taxon>
        <taxon>Spirodela</taxon>
    </lineage>
</organism>
<protein>
    <submittedName>
        <fullName evidence="2">Uncharacterized protein</fullName>
    </submittedName>
</protein>
<gene>
    <name evidence="2" type="ORF">SI8410_06008352</name>
</gene>
<dbReference type="EMBL" id="LR746269">
    <property type="protein sequence ID" value="CAA7397687.1"/>
    <property type="molecule type" value="Genomic_DNA"/>
</dbReference>
<feature type="compositionally biased region" description="Basic and acidic residues" evidence="1">
    <location>
        <begin position="85"/>
        <end position="107"/>
    </location>
</feature>
<feature type="compositionally biased region" description="Basic and acidic residues" evidence="1">
    <location>
        <begin position="50"/>
        <end position="66"/>
    </location>
</feature>
<proteinExistence type="predicted"/>
<dbReference type="PANTHER" id="PTHR37187:SF7">
    <property type="entry name" value="EXPRESSED PROTEIN"/>
    <property type="match status" value="1"/>
</dbReference>
<evidence type="ECO:0000313" key="3">
    <source>
        <dbReference type="Proteomes" id="UP000663760"/>
    </source>
</evidence>
<feature type="region of interest" description="Disordered" evidence="1">
    <location>
        <begin position="1"/>
        <end position="185"/>
    </location>
</feature>
<dbReference type="OrthoDB" id="1930727at2759"/>
<feature type="compositionally biased region" description="Polar residues" evidence="1">
    <location>
        <begin position="30"/>
        <end position="48"/>
    </location>
</feature>
<feature type="compositionally biased region" description="Basic and acidic residues" evidence="1">
    <location>
        <begin position="137"/>
        <end position="155"/>
    </location>
</feature>